<dbReference type="InterPro" id="IPR050655">
    <property type="entry name" value="Plant_B3_domain"/>
</dbReference>
<keyword evidence="3" id="KW-0238">DNA-binding</keyword>
<accession>A0A9R0VSM8</accession>
<gene>
    <name evidence="6" type="ORF">TRITD_3Av1G239100</name>
</gene>
<dbReference type="PANTHER" id="PTHR31920">
    <property type="entry name" value="B3 DOMAIN-CONTAINING"/>
    <property type="match status" value="1"/>
</dbReference>
<organism evidence="6 7">
    <name type="scientific">Triticum turgidum subsp. durum</name>
    <name type="common">Durum wheat</name>
    <name type="synonym">Triticum durum</name>
    <dbReference type="NCBI Taxonomy" id="4567"/>
    <lineage>
        <taxon>Eukaryota</taxon>
        <taxon>Viridiplantae</taxon>
        <taxon>Streptophyta</taxon>
        <taxon>Embryophyta</taxon>
        <taxon>Tracheophyta</taxon>
        <taxon>Spermatophyta</taxon>
        <taxon>Magnoliopsida</taxon>
        <taxon>Liliopsida</taxon>
        <taxon>Poales</taxon>
        <taxon>Poaceae</taxon>
        <taxon>BOP clade</taxon>
        <taxon>Pooideae</taxon>
        <taxon>Triticodae</taxon>
        <taxon>Triticeae</taxon>
        <taxon>Triticinae</taxon>
        <taxon>Triticum</taxon>
    </lineage>
</organism>
<dbReference type="Gene3D" id="2.40.330.10">
    <property type="entry name" value="DNA-binding pseudobarrel domain"/>
    <property type="match status" value="1"/>
</dbReference>
<dbReference type="GO" id="GO:0003677">
    <property type="term" value="F:DNA binding"/>
    <property type="evidence" value="ECO:0007669"/>
    <property type="project" value="UniProtKB-KW"/>
</dbReference>
<keyword evidence="2" id="KW-0805">Transcription regulation</keyword>
<evidence type="ECO:0008006" key="8">
    <source>
        <dbReference type="Google" id="ProtNLM"/>
    </source>
</evidence>
<comment type="subcellular location">
    <subcellularLocation>
        <location evidence="1">Nucleus</location>
    </subcellularLocation>
</comment>
<evidence type="ECO:0000256" key="5">
    <source>
        <dbReference type="ARBA" id="ARBA00023242"/>
    </source>
</evidence>
<dbReference type="Gramene" id="TRITD3Av1G239100.1">
    <property type="protein sequence ID" value="TRITD3Av1G239100.1"/>
    <property type="gene ID" value="TRITD3Av1G239100"/>
</dbReference>
<keyword evidence="4" id="KW-0804">Transcription</keyword>
<evidence type="ECO:0000256" key="1">
    <source>
        <dbReference type="ARBA" id="ARBA00004123"/>
    </source>
</evidence>
<evidence type="ECO:0000256" key="2">
    <source>
        <dbReference type="ARBA" id="ARBA00023015"/>
    </source>
</evidence>
<name>A0A9R0VSM8_TRITD</name>
<evidence type="ECO:0000256" key="4">
    <source>
        <dbReference type="ARBA" id="ARBA00023163"/>
    </source>
</evidence>
<sequence length="183" mass="20737">MEKGEEVVSAMEKGEEVVSAMEKGEEVVSAMEKGEEVVPPLDEVPLTDEDVVVEEPHNDKCQNYGHYHEVGPTYFCKMILAPKMECLPMPLDFTKHFPAVRTELKLKTNTDCGRRVTVRLMNDRVTLDRGWAPFAVVHQIKIRFMVTFKLLVTDTPKLTVFNDDVIEVVTKCGRHDNAFAVNV</sequence>
<dbReference type="EMBL" id="LT934115">
    <property type="protein sequence ID" value="VAH67478.1"/>
    <property type="molecule type" value="Genomic_DNA"/>
</dbReference>
<dbReference type="Proteomes" id="UP000324705">
    <property type="component" value="Chromosome 3A"/>
</dbReference>
<dbReference type="PANTHER" id="PTHR31920:SF55">
    <property type="entry name" value="TF-B3 DOMAIN-CONTAINING PROTEIN"/>
    <property type="match status" value="1"/>
</dbReference>
<evidence type="ECO:0000256" key="3">
    <source>
        <dbReference type="ARBA" id="ARBA00023125"/>
    </source>
</evidence>
<dbReference type="OMA" id="CKMILAP"/>
<dbReference type="InterPro" id="IPR015300">
    <property type="entry name" value="DNA-bd_pseudobarrel_sf"/>
</dbReference>
<dbReference type="GO" id="GO:0005634">
    <property type="term" value="C:nucleus"/>
    <property type="evidence" value="ECO:0007669"/>
    <property type="project" value="UniProtKB-SubCell"/>
</dbReference>
<dbReference type="AlphaFoldDB" id="A0A9R0VSM8"/>
<protein>
    <recommendedName>
        <fullName evidence="8">TF-B3 domain-containing protein</fullName>
    </recommendedName>
</protein>
<keyword evidence="7" id="KW-1185">Reference proteome</keyword>
<evidence type="ECO:0000313" key="6">
    <source>
        <dbReference type="EMBL" id="VAH67478.1"/>
    </source>
</evidence>
<evidence type="ECO:0000313" key="7">
    <source>
        <dbReference type="Proteomes" id="UP000324705"/>
    </source>
</evidence>
<reference evidence="6 7" key="1">
    <citation type="submission" date="2017-09" db="EMBL/GenBank/DDBJ databases">
        <authorList>
            <consortium name="International Durum Wheat Genome Sequencing Consortium (IDWGSC)"/>
            <person name="Milanesi L."/>
        </authorList>
    </citation>
    <scope>NUCLEOTIDE SEQUENCE [LARGE SCALE GENOMIC DNA]</scope>
    <source>
        <strain evidence="7">cv. Svevo</strain>
    </source>
</reference>
<proteinExistence type="predicted"/>
<dbReference type="SUPFAM" id="SSF101936">
    <property type="entry name" value="DNA-binding pseudobarrel domain"/>
    <property type="match status" value="1"/>
</dbReference>
<keyword evidence="5" id="KW-0539">Nucleus</keyword>